<dbReference type="EMBL" id="BMKS01000023">
    <property type="protein sequence ID" value="GGG50743.1"/>
    <property type="molecule type" value="Genomic_DNA"/>
</dbReference>
<name>A0A8J3ECY7_9PROT</name>
<dbReference type="RefSeq" id="WP_188903958.1">
    <property type="nucleotide sequence ID" value="NZ_BMKS01000023.1"/>
</dbReference>
<dbReference type="AlphaFoldDB" id="A0A8J3ECY7"/>
<feature type="domain" description="Chemoreceptor zinc-binding" evidence="1">
    <location>
        <begin position="14"/>
        <end position="78"/>
    </location>
</feature>
<dbReference type="Pfam" id="PF13682">
    <property type="entry name" value="CZB"/>
    <property type="match status" value="1"/>
</dbReference>
<evidence type="ECO:0000259" key="1">
    <source>
        <dbReference type="Pfam" id="PF13682"/>
    </source>
</evidence>
<evidence type="ECO:0000313" key="2">
    <source>
        <dbReference type="EMBL" id="GGG50743.1"/>
    </source>
</evidence>
<proteinExistence type="predicted"/>
<organism evidence="2 3">
    <name type="scientific">Caldovatus sediminis</name>
    <dbReference type="NCBI Taxonomy" id="2041189"/>
    <lineage>
        <taxon>Bacteria</taxon>
        <taxon>Pseudomonadati</taxon>
        <taxon>Pseudomonadota</taxon>
        <taxon>Alphaproteobacteria</taxon>
        <taxon>Acetobacterales</taxon>
        <taxon>Roseomonadaceae</taxon>
        <taxon>Caldovatus</taxon>
    </lineage>
</organism>
<protein>
    <recommendedName>
        <fullName evidence="1">Chemoreceptor zinc-binding domain-containing protein</fullName>
    </recommendedName>
</protein>
<evidence type="ECO:0000313" key="3">
    <source>
        <dbReference type="Proteomes" id="UP000597507"/>
    </source>
</evidence>
<gene>
    <name evidence="2" type="ORF">GCM10010964_42510</name>
</gene>
<dbReference type="Proteomes" id="UP000597507">
    <property type="component" value="Unassembled WGS sequence"/>
</dbReference>
<dbReference type="InterPro" id="IPR025991">
    <property type="entry name" value="Chemoreceptor_zinc-bind_dom"/>
</dbReference>
<reference evidence="2 3" key="1">
    <citation type="journal article" date="2014" name="Int. J. Syst. Evol. Microbiol.">
        <title>Complete genome sequence of Corynebacterium casei LMG S-19264T (=DSM 44701T), isolated from a smear-ripened cheese.</title>
        <authorList>
            <consortium name="US DOE Joint Genome Institute (JGI-PGF)"/>
            <person name="Walter F."/>
            <person name="Albersmeier A."/>
            <person name="Kalinowski J."/>
            <person name="Ruckert C."/>
        </authorList>
    </citation>
    <scope>NUCLEOTIDE SEQUENCE [LARGE SCALE GENOMIC DNA]</scope>
    <source>
        <strain evidence="2 3">CGMCC 1.16330</strain>
    </source>
</reference>
<comment type="caution">
    <text evidence="2">The sequence shown here is derived from an EMBL/GenBank/DDBJ whole genome shotgun (WGS) entry which is preliminary data.</text>
</comment>
<dbReference type="Gene3D" id="1.20.120.30">
    <property type="entry name" value="Aspartate receptor, ligand-binding domain"/>
    <property type="match status" value="1"/>
</dbReference>
<keyword evidence="3" id="KW-1185">Reference proteome</keyword>
<sequence length="130" mass="13875">MSIEAQIRQAIGAHGLWKARLRTAIETGRSDLDPAVVARDDACDFGRWLYGPALPEVVRHSPHYARVRALHGRFHLCACATLQKALRGDRAGAEADMGPNGPFSAASAELTQAMMAWLGEAGAAPLARSA</sequence>
<accession>A0A8J3ECY7</accession>